<dbReference type="InterPro" id="IPR002881">
    <property type="entry name" value="DUF58"/>
</dbReference>
<evidence type="ECO:0000313" key="3">
    <source>
        <dbReference type="EMBL" id="KJE21053.1"/>
    </source>
</evidence>
<dbReference type="PANTHER" id="PTHR34351:SF1">
    <property type="entry name" value="SLR1927 PROTEIN"/>
    <property type="match status" value="1"/>
</dbReference>
<dbReference type="PATRIC" id="fig|1502723.3.peg.4603"/>
<evidence type="ECO:0000259" key="2">
    <source>
        <dbReference type="Pfam" id="PF01882"/>
    </source>
</evidence>
<gene>
    <name evidence="3" type="ORF">FF36_04648</name>
</gene>
<evidence type="ECO:0000256" key="1">
    <source>
        <dbReference type="SAM" id="MobiDB-lite"/>
    </source>
</evidence>
<reference evidence="3 4" key="2">
    <citation type="journal article" date="2016" name="Genome Announc.">
        <title>Permanent Draft Genome Sequences for Two Variants of Frankia sp. Strain CpI1, the First Frankia Strain Isolated from Root Nodules of Comptonia peregrina.</title>
        <authorList>
            <person name="Oshone R."/>
            <person name="Hurst S.G.IV."/>
            <person name="Abebe-Akele F."/>
            <person name="Simpson S."/>
            <person name="Morris K."/>
            <person name="Thomas W.K."/>
            <person name="Tisa L.S."/>
        </authorList>
    </citation>
    <scope>NUCLEOTIDE SEQUENCE [LARGE SCALE GENOMIC DNA]</scope>
    <source>
        <strain evidence="4">CpI1-S</strain>
    </source>
</reference>
<proteinExistence type="predicted"/>
<feature type="domain" description="DUF58" evidence="2">
    <location>
        <begin position="288"/>
        <end position="362"/>
    </location>
</feature>
<protein>
    <recommendedName>
        <fullName evidence="2">DUF58 domain-containing protein</fullName>
    </recommendedName>
</protein>
<dbReference type="AlphaFoldDB" id="A0A0D8B9U8"/>
<name>A0A0D8B9U8_9ACTN</name>
<dbReference type="Proteomes" id="UP000032545">
    <property type="component" value="Unassembled WGS sequence"/>
</dbReference>
<feature type="region of interest" description="Disordered" evidence="1">
    <location>
        <begin position="520"/>
        <end position="539"/>
    </location>
</feature>
<dbReference type="Pfam" id="PF01882">
    <property type="entry name" value="DUF58"/>
    <property type="match status" value="1"/>
</dbReference>
<reference evidence="4" key="1">
    <citation type="submission" date="2015-02" db="EMBL/GenBank/DDBJ databases">
        <title>Draft Genome of Frankia sp. CpI1-S.</title>
        <authorList>
            <person name="Oshone R.T."/>
            <person name="Ngom M."/>
            <person name="Ghodhbane-Gtari F."/>
            <person name="Gtari M."/>
            <person name="Morris K."/>
            <person name="Thomas K."/>
            <person name="Sen A."/>
            <person name="Tisa L.S."/>
        </authorList>
    </citation>
    <scope>NUCLEOTIDE SEQUENCE [LARGE SCALE GENOMIC DNA]</scope>
    <source>
        <strain evidence="4">CpI1-S</strain>
    </source>
</reference>
<feature type="region of interest" description="Disordered" evidence="1">
    <location>
        <begin position="258"/>
        <end position="281"/>
    </location>
</feature>
<feature type="region of interest" description="Disordered" evidence="1">
    <location>
        <begin position="125"/>
        <end position="192"/>
    </location>
</feature>
<accession>A0A0D8B9U8</accession>
<dbReference type="PANTHER" id="PTHR34351">
    <property type="entry name" value="SLR1927 PROTEIN-RELATED"/>
    <property type="match status" value="1"/>
</dbReference>
<evidence type="ECO:0000313" key="4">
    <source>
        <dbReference type="Proteomes" id="UP000032545"/>
    </source>
</evidence>
<organism evidence="3 4">
    <name type="scientific">Frankia torreyi</name>
    <dbReference type="NCBI Taxonomy" id="1856"/>
    <lineage>
        <taxon>Bacteria</taxon>
        <taxon>Bacillati</taxon>
        <taxon>Actinomycetota</taxon>
        <taxon>Actinomycetes</taxon>
        <taxon>Frankiales</taxon>
        <taxon>Frankiaceae</taxon>
        <taxon>Frankia</taxon>
    </lineage>
</organism>
<comment type="caution">
    <text evidence="3">The sequence shown here is derived from an EMBL/GenBank/DDBJ whole genome shotgun (WGS) entry which is preliminary data.</text>
</comment>
<feature type="compositionally biased region" description="Low complexity" evidence="1">
    <location>
        <begin position="152"/>
        <end position="162"/>
    </location>
</feature>
<keyword evidence="4" id="KW-1185">Reference proteome</keyword>
<sequence>MCVTVAALLLGARVLRYAELAVLGGAGAAAMGLAAATAVRRPRVSVAVRVSPRRVTRSEAATLTVTVRNLSRWPSPPFTLHLPHGPAAARPDLPGPGAPRAGRLLAASDLVETWWERRTSTIAARGGDGRVHTLPAARQGTPRTGAAPGGHPPRAAGALHAPDSTPSHGTGTDGRGAAGAPDSYPPDGPDTLAAAVSVQVPRLAGSGCRTIELAMDTRRRGVVRLGPAEVIRSDPFGLTLRRQRLAAADTLHVRPRTRPLAPLASAPSRDPDGQTGLGTAGGLEIHTLRRYAPGEDLRLVHWPSSARAGELMVRTHVDPSEPAATVVLDNRPAAYPPGRVGVATFEEAVDITAAAVMTCAQEAFGVRLVTTAGLRVAGRRRRRDADVLMDELAGVHLDDTASLDVVATLRRGGLGTLVLVTGGFDRQALAALAPVAHAYGRVVLVRVGPRSPAAARAIDRRDSSDRARLRTASPGRVAGIGVLGSTVPTGGTHLDGTTTRAAGRLTVIDIPDAEALGDYWPTGERHRRWPRGSPRTSRS</sequence>
<dbReference type="EMBL" id="JYFN01000045">
    <property type="protein sequence ID" value="KJE21053.1"/>
    <property type="molecule type" value="Genomic_DNA"/>
</dbReference>
<dbReference type="OrthoDB" id="9776116at2"/>